<protein>
    <recommendedName>
        <fullName evidence="6">Peptidylamidoglycolate lyase</fullName>
    </recommendedName>
</protein>
<dbReference type="PROSITE" id="PS51125">
    <property type="entry name" value="NHL"/>
    <property type="match status" value="1"/>
</dbReference>
<dbReference type="InterPro" id="IPR011042">
    <property type="entry name" value="6-blade_b-propeller_TolB-like"/>
</dbReference>
<dbReference type="InterPro" id="IPR001258">
    <property type="entry name" value="NHL_repeat"/>
</dbReference>
<dbReference type="EMBL" id="CAJOAY010001671">
    <property type="protein sequence ID" value="CAF3872760.1"/>
    <property type="molecule type" value="Genomic_DNA"/>
</dbReference>
<evidence type="ECO:0008006" key="6">
    <source>
        <dbReference type="Google" id="ProtNLM"/>
    </source>
</evidence>
<evidence type="ECO:0000313" key="4">
    <source>
        <dbReference type="EMBL" id="CAF3872760.1"/>
    </source>
</evidence>
<organism evidence="4 5">
    <name type="scientific">Adineta steineri</name>
    <dbReference type="NCBI Taxonomy" id="433720"/>
    <lineage>
        <taxon>Eukaryota</taxon>
        <taxon>Metazoa</taxon>
        <taxon>Spiralia</taxon>
        <taxon>Gnathifera</taxon>
        <taxon>Rotifera</taxon>
        <taxon>Eurotatoria</taxon>
        <taxon>Bdelloidea</taxon>
        <taxon>Adinetida</taxon>
        <taxon>Adinetidae</taxon>
        <taxon>Adineta</taxon>
    </lineage>
</organism>
<sequence>KLLTSTTSDNNTKWKQNASTVAGGNDHGNELNQLEYPLGIYVDDDDHSIYIVDTGNNRIVRWEFGADKGEIVAGENGREHKIDRLFHPTDVILDKEKKYLIICDQGNFRVVKWSRQNSQDRQILIHPISCYGLAIDNNGDLYISDCENHQVIRWQDGDAKGTPVAGGNGQGNEINQLSCPGYIFVDKNHSVYVADQGNDRVMKWMKNAIEGILIAPGQISDKIPSSMVAPTGVIVDYMGNVYVSKFVSHQIIRWLPGTIEGTPVVGKKEDGSEPTQLSHPYDLSFDRQGNLYIVDQYNARIQKFDIDLD</sequence>
<comment type="caution">
    <text evidence="4">The sequence shown here is derived from an EMBL/GenBank/DDBJ whole genome shotgun (WGS) entry which is preliminary data.</text>
</comment>
<dbReference type="AlphaFoldDB" id="A0A819FR78"/>
<dbReference type="PANTHER" id="PTHR24104">
    <property type="entry name" value="E3 UBIQUITIN-PROTEIN LIGASE NHLRC1-RELATED"/>
    <property type="match status" value="1"/>
</dbReference>
<name>A0A819FR78_9BILA</name>
<feature type="region of interest" description="Disordered" evidence="3">
    <location>
        <begin position="1"/>
        <end position="28"/>
    </location>
</feature>
<dbReference type="Gene3D" id="2.120.10.30">
    <property type="entry name" value="TolB, C-terminal domain"/>
    <property type="match status" value="2"/>
</dbReference>
<gene>
    <name evidence="4" type="ORF">OKA104_LOCUS22695</name>
</gene>
<dbReference type="CDD" id="cd05819">
    <property type="entry name" value="NHL"/>
    <property type="match status" value="1"/>
</dbReference>
<dbReference type="GO" id="GO:0008270">
    <property type="term" value="F:zinc ion binding"/>
    <property type="evidence" value="ECO:0007669"/>
    <property type="project" value="UniProtKB-KW"/>
</dbReference>
<feature type="compositionally biased region" description="Polar residues" evidence="3">
    <location>
        <begin position="1"/>
        <end position="22"/>
    </location>
</feature>
<dbReference type="InterPro" id="IPR050952">
    <property type="entry name" value="TRIM-NHL_E3_ligases"/>
</dbReference>
<dbReference type="GO" id="GO:0043161">
    <property type="term" value="P:proteasome-mediated ubiquitin-dependent protein catabolic process"/>
    <property type="evidence" value="ECO:0007669"/>
    <property type="project" value="TreeGrafter"/>
</dbReference>
<reference evidence="4" key="1">
    <citation type="submission" date="2021-02" db="EMBL/GenBank/DDBJ databases">
        <authorList>
            <person name="Nowell W R."/>
        </authorList>
    </citation>
    <scope>NUCLEOTIDE SEQUENCE</scope>
</reference>
<dbReference type="GO" id="GO:0061630">
    <property type="term" value="F:ubiquitin protein ligase activity"/>
    <property type="evidence" value="ECO:0007669"/>
    <property type="project" value="TreeGrafter"/>
</dbReference>
<evidence type="ECO:0000256" key="1">
    <source>
        <dbReference type="ARBA" id="ARBA00022737"/>
    </source>
</evidence>
<evidence type="ECO:0000256" key="2">
    <source>
        <dbReference type="PROSITE-ProRule" id="PRU00504"/>
    </source>
</evidence>
<dbReference type="Pfam" id="PF01436">
    <property type="entry name" value="NHL"/>
    <property type="match status" value="2"/>
</dbReference>
<dbReference type="Proteomes" id="UP000663881">
    <property type="component" value="Unassembled WGS sequence"/>
</dbReference>
<keyword evidence="1" id="KW-0677">Repeat</keyword>
<evidence type="ECO:0000313" key="5">
    <source>
        <dbReference type="Proteomes" id="UP000663881"/>
    </source>
</evidence>
<dbReference type="SUPFAM" id="SSF101898">
    <property type="entry name" value="NHL repeat"/>
    <property type="match status" value="1"/>
</dbReference>
<dbReference type="GO" id="GO:0000209">
    <property type="term" value="P:protein polyubiquitination"/>
    <property type="evidence" value="ECO:0007669"/>
    <property type="project" value="TreeGrafter"/>
</dbReference>
<dbReference type="PANTHER" id="PTHR24104:SF25">
    <property type="entry name" value="PROTEIN LIN-41"/>
    <property type="match status" value="1"/>
</dbReference>
<feature type="repeat" description="NHL" evidence="2">
    <location>
        <begin position="271"/>
        <end position="307"/>
    </location>
</feature>
<proteinExistence type="predicted"/>
<evidence type="ECO:0000256" key="3">
    <source>
        <dbReference type="SAM" id="MobiDB-lite"/>
    </source>
</evidence>
<feature type="non-terminal residue" evidence="4">
    <location>
        <position position="1"/>
    </location>
</feature>
<accession>A0A819FR78</accession>